<name>A0A0F9SYT2_9ZZZZ</name>
<dbReference type="EMBL" id="LAZR01001610">
    <property type="protein sequence ID" value="KKN42026.1"/>
    <property type="molecule type" value="Genomic_DNA"/>
</dbReference>
<evidence type="ECO:0000259" key="1">
    <source>
        <dbReference type="Pfam" id="PF21112"/>
    </source>
</evidence>
<dbReference type="InterPro" id="IPR048632">
    <property type="entry name" value="CsgH-like"/>
</dbReference>
<sequence length="125" mass="12775">MSLPLKTAILTAALALVAGFTASAQTERSAGAAISCRIEKIEASGGVTLNAIAESHKAIAGTYLFEVQKRGGGGISSSAQSGDFQLKADETTVLGVVGLGGSDRLTYDADLTLTSFDGKLLCRHD</sequence>
<dbReference type="Gene3D" id="2.60.40.2420">
    <property type="match status" value="1"/>
</dbReference>
<proteinExistence type="predicted"/>
<protein>
    <recommendedName>
        <fullName evidence="1">CsgH-like domain-containing protein</fullName>
    </recommendedName>
</protein>
<evidence type="ECO:0000313" key="2">
    <source>
        <dbReference type="EMBL" id="KKN42026.1"/>
    </source>
</evidence>
<organism evidence="2">
    <name type="scientific">marine sediment metagenome</name>
    <dbReference type="NCBI Taxonomy" id="412755"/>
    <lineage>
        <taxon>unclassified sequences</taxon>
        <taxon>metagenomes</taxon>
        <taxon>ecological metagenomes</taxon>
    </lineage>
</organism>
<comment type="caution">
    <text evidence="2">The sequence shown here is derived from an EMBL/GenBank/DDBJ whole genome shotgun (WGS) entry which is preliminary data.</text>
</comment>
<dbReference type="InterPro" id="IPR047726">
    <property type="entry name" value="CsgH_dom"/>
</dbReference>
<dbReference type="Pfam" id="PF21112">
    <property type="entry name" value="CsgH"/>
    <property type="match status" value="1"/>
</dbReference>
<dbReference type="AlphaFoldDB" id="A0A0F9SYT2"/>
<accession>A0A0F9SYT2</accession>
<dbReference type="InterPro" id="IPR053722">
    <property type="entry name" value="Curli_assembly_CsgC/AgfC"/>
</dbReference>
<dbReference type="NCBIfam" id="NF041112">
    <property type="entry name" value="chap_CsgH_alph"/>
    <property type="match status" value="1"/>
</dbReference>
<reference evidence="2" key="1">
    <citation type="journal article" date="2015" name="Nature">
        <title>Complex archaea that bridge the gap between prokaryotes and eukaryotes.</title>
        <authorList>
            <person name="Spang A."/>
            <person name="Saw J.H."/>
            <person name="Jorgensen S.L."/>
            <person name="Zaremba-Niedzwiedzka K."/>
            <person name="Martijn J."/>
            <person name="Lind A.E."/>
            <person name="van Eijk R."/>
            <person name="Schleper C."/>
            <person name="Guy L."/>
            <person name="Ettema T.J."/>
        </authorList>
    </citation>
    <scope>NUCLEOTIDE SEQUENCE</scope>
</reference>
<gene>
    <name evidence="2" type="ORF">LCGC14_0717470</name>
</gene>
<feature type="domain" description="CsgH-like" evidence="1">
    <location>
        <begin position="34"/>
        <end position="116"/>
    </location>
</feature>